<dbReference type="Proteomes" id="UP001596306">
    <property type="component" value="Unassembled WGS sequence"/>
</dbReference>
<protein>
    <submittedName>
        <fullName evidence="3">DUF4190 domain-containing protein</fullName>
    </submittedName>
</protein>
<dbReference type="Pfam" id="PF13828">
    <property type="entry name" value="DUF4190"/>
    <property type="match status" value="1"/>
</dbReference>
<reference evidence="4" key="1">
    <citation type="journal article" date="2019" name="Int. J. Syst. Evol. Microbiol.">
        <title>The Global Catalogue of Microorganisms (GCM) 10K type strain sequencing project: providing services to taxonomists for standard genome sequencing and annotation.</title>
        <authorList>
            <consortium name="The Broad Institute Genomics Platform"/>
            <consortium name="The Broad Institute Genome Sequencing Center for Infectious Disease"/>
            <person name="Wu L."/>
            <person name="Ma J."/>
        </authorList>
    </citation>
    <scope>NUCLEOTIDE SEQUENCE [LARGE SCALE GENOMIC DNA]</scope>
    <source>
        <strain evidence="4">CCUG 43304</strain>
    </source>
</reference>
<dbReference type="RefSeq" id="WP_386730111.1">
    <property type="nucleotide sequence ID" value="NZ_JBHSTP010000002.1"/>
</dbReference>
<feature type="domain" description="DUF4190" evidence="2">
    <location>
        <begin position="20"/>
        <end position="75"/>
    </location>
</feature>
<comment type="caution">
    <text evidence="3">The sequence shown here is derived from an EMBL/GenBank/DDBJ whole genome shotgun (WGS) entry which is preliminary data.</text>
</comment>
<gene>
    <name evidence="3" type="ORF">ACFQB0_08415</name>
</gene>
<keyword evidence="4" id="KW-1185">Reference proteome</keyword>
<evidence type="ECO:0000313" key="3">
    <source>
        <dbReference type="EMBL" id="MFC6356128.1"/>
    </source>
</evidence>
<keyword evidence="1" id="KW-0472">Membrane</keyword>
<dbReference type="EMBL" id="JBHSTP010000002">
    <property type="protein sequence ID" value="MFC6356128.1"/>
    <property type="molecule type" value="Genomic_DNA"/>
</dbReference>
<evidence type="ECO:0000259" key="2">
    <source>
        <dbReference type="Pfam" id="PF13828"/>
    </source>
</evidence>
<accession>A0ABW1VDG5</accession>
<proteinExistence type="predicted"/>
<dbReference type="InterPro" id="IPR025241">
    <property type="entry name" value="DUF4190"/>
</dbReference>
<keyword evidence="1" id="KW-1133">Transmembrane helix</keyword>
<feature type="transmembrane region" description="Helical" evidence="1">
    <location>
        <begin position="20"/>
        <end position="45"/>
    </location>
</feature>
<evidence type="ECO:0000313" key="4">
    <source>
        <dbReference type="Proteomes" id="UP001596306"/>
    </source>
</evidence>
<organism evidence="3 4">
    <name type="scientific">Luethyella okanaganae</name>
    <dbReference type="NCBI Taxonomy" id="69372"/>
    <lineage>
        <taxon>Bacteria</taxon>
        <taxon>Bacillati</taxon>
        <taxon>Actinomycetota</taxon>
        <taxon>Actinomycetes</taxon>
        <taxon>Micrococcales</taxon>
        <taxon>Microbacteriaceae</taxon>
        <taxon>Luethyella</taxon>
    </lineage>
</organism>
<evidence type="ECO:0000256" key="1">
    <source>
        <dbReference type="SAM" id="Phobius"/>
    </source>
</evidence>
<name>A0ABW1VDG5_9MICO</name>
<keyword evidence="1" id="KW-0812">Transmembrane</keyword>
<feature type="transmembrane region" description="Helical" evidence="1">
    <location>
        <begin position="57"/>
        <end position="85"/>
    </location>
</feature>
<sequence length="93" mass="9416">MTVPPAVPSPAPAAQAPWNVLSIVGFVLSLIGFNVVAVILGFIGLSQVKKSGERGRGFALAAVIIGLLSIVVFVIVMIVAVVIAASNTAVTGY</sequence>